<feature type="coiled-coil region" evidence="1">
    <location>
        <begin position="135"/>
        <end position="169"/>
    </location>
</feature>
<accession>A0A1B0GD80</accession>
<evidence type="ECO:0000256" key="1">
    <source>
        <dbReference type="SAM" id="Coils"/>
    </source>
</evidence>
<dbReference type="AlphaFoldDB" id="A0A1B0GD80"/>
<keyword evidence="4" id="KW-1185">Reference proteome</keyword>
<organism evidence="3 4">
    <name type="scientific">Glossina morsitans morsitans</name>
    <name type="common">Savannah tsetse fly</name>
    <dbReference type="NCBI Taxonomy" id="37546"/>
    <lineage>
        <taxon>Eukaryota</taxon>
        <taxon>Metazoa</taxon>
        <taxon>Ecdysozoa</taxon>
        <taxon>Arthropoda</taxon>
        <taxon>Hexapoda</taxon>
        <taxon>Insecta</taxon>
        <taxon>Pterygota</taxon>
        <taxon>Neoptera</taxon>
        <taxon>Endopterygota</taxon>
        <taxon>Diptera</taxon>
        <taxon>Brachycera</taxon>
        <taxon>Muscomorpha</taxon>
        <taxon>Hippoboscoidea</taxon>
        <taxon>Glossinidae</taxon>
        <taxon>Glossina</taxon>
    </lineage>
</organism>
<evidence type="ECO:0000313" key="4">
    <source>
        <dbReference type="Proteomes" id="UP000092444"/>
    </source>
</evidence>
<proteinExistence type="predicted"/>
<evidence type="ECO:0000313" key="3">
    <source>
        <dbReference type="EnsemblMetazoa" id="GMOY011255-PA"/>
    </source>
</evidence>
<dbReference type="VEuPathDB" id="VectorBase:GMOY011255"/>
<keyword evidence="1" id="KW-0175">Coiled coil</keyword>
<reference evidence="3" key="1">
    <citation type="submission" date="2020-05" db="UniProtKB">
        <authorList>
            <consortium name="EnsemblMetazoa"/>
        </authorList>
    </citation>
    <scope>IDENTIFICATION</scope>
    <source>
        <strain evidence="3">Yale</strain>
    </source>
</reference>
<sequence length="372" mass="41978">MISGKAPLAKHIHNQFDKNLHALDKDTAPPMAPGLRRSTQTANLTPATRFDRGFRGFRFGKRNTTEEYPTCSGSAGLFESFVKKVDSVYEMPNDETLNNSIKAVGNVMKESSSSNNQHGSQAGAVNPNQQLVDMLIQLNEALLSCMQEIDNLKKEREQQQISYAELFAEFHSLGAEQANKWYWQLLEVHEEDATFDYFASKGELLNQSKTADSYYELIREVMGPKQQQSKSFEDYYAEIHDLTFWLRKKVSEQELIKIINSNPKPSLATLIFATKVGSVAERKAECKKAEKLLRESRARVRYINEVSQEGDSIHGTLMEAVEAFQPRHAKGSGTQREGASADKIDGRWANAYSAGKQHEERRQPQFTTSRAG</sequence>
<evidence type="ECO:0000256" key="2">
    <source>
        <dbReference type="SAM" id="MobiDB-lite"/>
    </source>
</evidence>
<name>A0A1B0GD80_GLOMM</name>
<dbReference type="Proteomes" id="UP000092444">
    <property type="component" value="Unassembled WGS sequence"/>
</dbReference>
<evidence type="ECO:0008006" key="5">
    <source>
        <dbReference type="Google" id="ProtNLM"/>
    </source>
</evidence>
<dbReference type="PhylomeDB" id="A0A1B0GD80"/>
<dbReference type="EnsemblMetazoa" id="GMOY011255-RA">
    <property type="protein sequence ID" value="GMOY011255-PA"/>
    <property type="gene ID" value="GMOY011255"/>
</dbReference>
<feature type="region of interest" description="Disordered" evidence="2">
    <location>
        <begin position="326"/>
        <end position="372"/>
    </location>
</feature>
<dbReference type="EMBL" id="CCAG010015644">
    <property type="status" value="NOT_ANNOTATED_CDS"/>
    <property type="molecule type" value="Genomic_DNA"/>
</dbReference>
<protein>
    <recommendedName>
        <fullName evidence="5">Retrotransposon gag domain-containing protein</fullName>
    </recommendedName>
</protein>